<protein>
    <submittedName>
        <fullName evidence="2">Uncharacterized protein</fullName>
    </submittedName>
</protein>
<dbReference type="VEuPathDB" id="AmoebaDB:ACA1_072120"/>
<keyword evidence="3" id="KW-1185">Reference proteome</keyword>
<feature type="transmembrane region" description="Helical" evidence="1">
    <location>
        <begin position="15"/>
        <end position="35"/>
    </location>
</feature>
<dbReference type="KEGG" id="acan:ACA1_072120"/>
<dbReference type="RefSeq" id="XP_004353118.1">
    <property type="nucleotide sequence ID" value="XM_004353066.1"/>
</dbReference>
<accession>L8HEM2</accession>
<reference evidence="2 3" key="1">
    <citation type="journal article" date="2013" name="Genome Biol.">
        <title>Genome of Acanthamoeba castellanii highlights extensive lateral gene transfer and early evolution of tyrosine kinase signaling.</title>
        <authorList>
            <person name="Clarke M."/>
            <person name="Lohan A.J."/>
            <person name="Liu B."/>
            <person name="Lagkouvardos I."/>
            <person name="Roy S."/>
            <person name="Zafar N."/>
            <person name="Bertelli C."/>
            <person name="Schilde C."/>
            <person name="Kianianmomeni A."/>
            <person name="Burglin T.R."/>
            <person name="Frech C."/>
            <person name="Turcotte B."/>
            <person name="Kopec K.O."/>
            <person name="Synnott J.M."/>
            <person name="Choo C."/>
            <person name="Paponov I."/>
            <person name="Finkler A."/>
            <person name="Soon Heng Tan C."/>
            <person name="Hutchins A.P."/>
            <person name="Weinmeier T."/>
            <person name="Rattei T."/>
            <person name="Chu J.S."/>
            <person name="Gimenez G."/>
            <person name="Irimia M."/>
            <person name="Rigden D.J."/>
            <person name="Fitzpatrick D.A."/>
            <person name="Lorenzo-Morales J."/>
            <person name="Bateman A."/>
            <person name="Chiu C.H."/>
            <person name="Tang P."/>
            <person name="Hegemann P."/>
            <person name="Fromm H."/>
            <person name="Raoult D."/>
            <person name="Greub G."/>
            <person name="Miranda-Saavedra D."/>
            <person name="Chen N."/>
            <person name="Nash P."/>
            <person name="Ginger M.L."/>
            <person name="Horn M."/>
            <person name="Schaap P."/>
            <person name="Caler L."/>
            <person name="Loftus B."/>
        </authorList>
    </citation>
    <scope>NUCLEOTIDE SEQUENCE [LARGE SCALE GENOMIC DNA]</scope>
    <source>
        <strain evidence="2 3">Neff</strain>
    </source>
</reference>
<dbReference type="Proteomes" id="UP000011083">
    <property type="component" value="Unassembled WGS sequence"/>
</dbReference>
<name>L8HEM2_ACACF</name>
<evidence type="ECO:0000256" key="1">
    <source>
        <dbReference type="SAM" id="Phobius"/>
    </source>
</evidence>
<dbReference type="AlphaFoldDB" id="L8HEM2"/>
<keyword evidence="1" id="KW-0472">Membrane</keyword>
<keyword evidence="1" id="KW-1133">Transmembrane helix</keyword>
<evidence type="ECO:0000313" key="2">
    <source>
        <dbReference type="EMBL" id="ELR23590.1"/>
    </source>
</evidence>
<dbReference type="EMBL" id="KB007857">
    <property type="protein sequence ID" value="ELR23590.1"/>
    <property type="molecule type" value="Genomic_DNA"/>
</dbReference>
<proteinExistence type="predicted"/>
<dbReference type="GeneID" id="14924571"/>
<gene>
    <name evidence="2" type="ORF">ACA1_072120</name>
</gene>
<evidence type="ECO:0000313" key="3">
    <source>
        <dbReference type="Proteomes" id="UP000011083"/>
    </source>
</evidence>
<keyword evidence="1" id="KW-0812">Transmembrane</keyword>
<organism evidence="2 3">
    <name type="scientific">Acanthamoeba castellanii (strain ATCC 30010 / Neff)</name>
    <dbReference type="NCBI Taxonomy" id="1257118"/>
    <lineage>
        <taxon>Eukaryota</taxon>
        <taxon>Amoebozoa</taxon>
        <taxon>Discosea</taxon>
        <taxon>Longamoebia</taxon>
        <taxon>Centramoebida</taxon>
        <taxon>Acanthamoebidae</taxon>
        <taxon>Acanthamoeba</taxon>
    </lineage>
</organism>
<sequence length="78" mass="9347">MEWLRELQRPRNQRTVGVVFAVALLCLLSTPYLFLEPLIPTNHTNDWSRRDTYPQQLRLSFGEMETHLDLRYSRQRDG</sequence>